<organism evidence="2">
    <name type="scientific">marine sediment metagenome</name>
    <dbReference type="NCBI Taxonomy" id="412755"/>
    <lineage>
        <taxon>unclassified sequences</taxon>
        <taxon>metagenomes</taxon>
        <taxon>ecological metagenomes</taxon>
    </lineage>
</organism>
<dbReference type="InterPro" id="IPR039448">
    <property type="entry name" value="Beta_helix"/>
</dbReference>
<protein>
    <recommendedName>
        <fullName evidence="1">Right handed beta helix domain-containing protein</fullName>
    </recommendedName>
</protein>
<reference evidence="2" key="1">
    <citation type="journal article" date="2015" name="Nature">
        <title>Complex archaea that bridge the gap between prokaryotes and eukaryotes.</title>
        <authorList>
            <person name="Spang A."/>
            <person name="Saw J.H."/>
            <person name="Jorgensen S.L."/>
            <person name="Zaremba-Niedzwiedzka K."/>
            <person name="Martijn J."/>
            <person name="Lind A.E."/>
            <person name="van Eijk R."/>
            <person name="Schleper C."/>
            <person name="Guy L."/>
            <person name="Ettema T.J."/>
        </authorList>
    </citation>
    <scope>NUCLEOTIDE SEQUENCE</scope>
</reference>
<comment type="caution">
    <text evidence="2">The sequence shown here is derived from an EMBL/GenBank/DDBJ whole genome shotgun (WGS) entry which is preliminary data.</text>
</comment>
<evidence type="ECO:0000313" key="2">
    <source>
        <dbReference type="EMBL" id="KKK63391.1"/>
    </source>
</evidence>
<dbReference type="InterPro" id="IPR011050">
    <property type="entry name" value="Pectin_lyase_fold/virulence"/>
</dbReference>
<proteinExistence type="predicted"/>
<dbReference type="Gene3D" id="2.160.20.10">
    <property type="entry name" value="Single-stranded right-handed beta-helix, Pectin lyase-like"/>
    <property type="match status" value="1"/>
</dbReference>
<feature type="non-terminal residue" evidence="2">
    <location>
        <position position="1"/>
    </location>
</feature>
<feature type="domain" description="Right handed beta helix" evidence="1">
    <location>
        <begin position="16"/>
        <end position="150"/>
    </location>
</feature>
<dbReference type="SUPFAM" id="SSF51126">
    <property type="entry name" value="Pectin lyase-like"/>
    <property type="match status" value="1"/>
</dbReference>
<evidence type="ECO:0000259" key="1">
    <source>
        <dbReference type="Pfam" id="PF13229"/>
    </source>
</evidence>
<dbReference type="PANTHER" id="PTHR36453">
    <property type="entry name" value="SECRETED PROTEIN-RELATED"/>
    <property type="match status" value="1"/>
</dbReference>
<name>A0A0F8ZTY5_9ZZZZ</name>
<accession>A0A0F8ZTY5</accession>
<dbReference type="InterPro" id="IPR012334">
    <property type="entry name" value="Pectin_lyas_fold"/>
</dbReference>
<sequence length="281" mass="31491">NNHIHHFGRLQRTYAAGIHLSGVGNRVANNLIHDAPHSAVLYSGNEHVLELNEIHHVAQETSDVGAFYTGRDWTTQGNLLRWNYIHDLGAMGAVGTMGIYLDDCDSGDSLVGNVFYRAGRATFIGGGRDNLVENNIMVECDAAVHLDARGTSRIRLDAAPGDSWNLLAKAERLDYRKPPWSKRYPKLASIMDEEPLLPLGNIVRRNVAYGCKGWLSAHGMDKYLDRVEFSDNLKTDDDPGFVDAAKQDFRLREDSTVLQLPGWEKIPVERIGLYKDEYRTD</sequence>
<dbReference type="Pfam" id="PF13229">
    <property type="entry name" value="Beta_helix"/>
    <property type="match status" value="1"/>
</dbReference>
<dbReference type="EMBL" id="LAZR01061535">
    <property type="protein sequence ID" value="KKK63391.1"/>
    <property type="molecule type" value="Genomic_DNA"/>
</dbReference>
<dbReference type="PANTHER" id="PTHR36453:SF1">
    <property type="entry name" value="RIGHT HANDED BETA HELIX DOMAIN-CONTAINING PROTEIN"/>
    <property type="match status" value="1"/>
</dbReference>
<dbReference type="AlphaFoldDB" id="A0A0F8ZTY5"/>
<gene>
    <name evidence="2" type="ORF">LCGC14_2994760</name>
</gene>